<feature type="compositionally biased region" description="Polar residues" evidence="6">
    <location>
        <begin position="39"/>
        <end position="50"/>
    </location>
</feature>
<feature type="compositionally biased region" description="Polar residues" evidence="6">
    <location>
        <begin position="171"/>
        <end position="184"/>
    </location>
</feature>
<organism evidence="7">
    <name type="scientific">Cyprideis torosa</name>
    <dbReference type="NCBI Taxonomy" id="163714"/>
    <lineage>
        <taxon>Eukaryota</taxon>
        <taxon>Metazoa</taxon>
        <taxon>Ecdysozoa</taxon>
        <taxon>Arthropoda</taxon>
        <taxon>Crustacea</taxon>
        <taxon>Oligostraca</taxon>
        <taxon>Ostracoda</taxon>
        <taxon>Podocopa</taxon>
        <taxon>Podocopida</taxon>
        <taxon>Cytherocopina</taxon>
        <taxon>Cytheroidea</taxon>
        <taxon>Cytherideidae</taxon>
        <taxon>Cyprideis</taxon>
    </lineage>
</organism>
<evidence type="ECO:0000256" key="2">
    <source>
        <dbReference type="ARBA" id="ARBA00009052"/>
    </source>
</evidence>
<evidence type="ECO:0000256" key="6">
    <source>
        <dbReference type="SAM" id="MobiDB-lite"/>
    </source>
</evidence>
<feature type="region of interest" description="Disordered" evidence="6">
    <location>
        <begin position="536"/>
        <end position="572"/>
    </location>
</feature>
<evidence type="ECO:0000256" key="5">
    <source>
        <dbReference type="SAM" id="Coils"/>
    </source>
</evidence>
<comment type="similarity">
    <text evidence="2">Belongs to the CCDC85 family.</text>
</comment>
<evidence type="ECO:0000313" key="7">
    <source>
        <dbReference type="EMBL" id="CAD7222391.1"/>
    </source>
</evidence>
<feature type="compositionally biased region" description="Pro residues" evidence="6">
    <location>
        <begin position="283"/>
        <end position="295"/>
    </location>
</feature>
<feature type="compositionally biased region" description="Low complexity" evidence="6">
    <location>
        <begin position="245"/>
        <end position="258"/>
    </location>
</feature>
<proteinExistence type="inferred from homology"/>
<dbReference type="PANTHER" id="PTHR13546">
    <property type="entry name" value="RE60986P"/>
    <property type="match status" value="1"/>
</dbReference>
<name>A0A7R8ZIA5_9CRUS</name>
<evidence type="ECO:0000256" key="1">
    <source>
        <dbReference type="ARBA" id="ARBA00004536"/>
    </source>
</evidence>
<feature type="compositionally biased region" description="Low complexity" evidence="6">
    <location>
        <begin position="210"/>
        <end position="226"/>
    </location>
</feature>
<comment type="subcellular location">
    <subcellularLocation>
        <location evidence="1">Cell junction</location>
        <location evidence="1">Adherens junction</location>
    </subcellularLocation>
</comment>
<dbReference type="InterPro" id="IPR019359">
    <property type="entry name" value="CCDC85"/>
</dbReference>
<evidence type="ECO:0000256" key="3">
    <source>
        <dbReference type="ARBA" id="ARBA00022949"/>
    </source>
</evidence>
<accession>A0A7R8ZIA5</accession>
<dbReference type="PANTHER" id="PTHR13546:SF15">
    <property type="entry name" value="CCDC85"/>
    <property type="match status" value="1"/>
</dbReference>
<gene>
    <name evidence="7" type="ORF">CTOB1V02_LOCUS402</name>
</gene>
<dbReference type="OrthoDB" id="10056395at2759"/>
<feature type="compositionally biased region" description="Low complexity" evidence="6">
    <location>
        <begin position="493"/>
        <end position="505"/>
    </location>
</feature>
<feature type="region of interest" description="Disordered" evidence="6">
    <location>
        <begin position="1"/>
        <end position="120"/>
    </location>
</feature>
<reference evidence="7" key="1">
    <citation type="submission" date="2020-11" db="EMBL/GenBank/DDBJ databases">
        <authorList>
            <person name="Tran Van P."/>
        </authorList>
    </citation>
    <scope>NUCLEOTIDE SEQUENCE</scope>
</reference>
<feature type="compositionally biased region" description="Low complexity" evidence="6">
    <location>
        <begin position="158"/>
        <end position="170"/>
    </location>
</feature>
<dbReference type="AlphaFoldDB" id="A0A7R8ZIA5"/>
<keyword evidence="4 5" id="KW-0175">Coiled coil</keyword>
<feature type="region of interest" description="Disordered" evidence="6">
    <location>
        <begin position="145"/>
        <end position="302"/>
    </location>
</feature>
<feature type="coiled-coil region" evidence="5">
    <location>
        <begin position="390"/>
        <end position="424"/>
    </location>
</feature>
<protein>
    <submittedName>
        <fullName evidence="7">Uncharacterized protein</fullName>
    </submittedName>
</protein>
<dbReference type="Pfam" id="PF10226">
    <property type="entry name" value="CCDC85"/>
    <property type="match status" value="1"/>
</dbReference>
<keyword evidence="3" id="KW-0965">Cell junction</keyword>
<evidence type="ECO:0000256" key="4">
    <source>
        <dbReference type="ARBA" id="ARBA00023054"/>
    </source>
</evidence>
<feature type="compositionally biased region" description="Polar residues" evidence="6">
    <location>
        <begin position="84"/>
        <end position="97"/>
    </location>
</feature>
<dbReference type="GO" id="GO:0005912">
    <property type="term" value="C:adherens junction"/>
    <property type="evidence" value="ECO:0007669"/>
    <property type="project" value="UniProtKB-SubCell"/>
</dbReference>
<feature type="region of interest" description="Disordered" evidence="6">
    <location>
        <begin position="463"/>
        <end position="512"/>
    </location>
</feature>
<dbReference type="EMBL" id="OB660053">
    <property type="protein sequence ID" value="CAD7222391.1"/>
    <property type="molecule type" value="Genomic_DNA"/>
</dbReference>
<sequence length="648" mass="69278">MSLGDVQYHPRRVGGTSVISSRPSLSHPSSRTGNGGLGVQSSRHPSSGIPQSPVGGGSQIPVPSGMPKQIPRAAMTTGLRSPGASHNQGKNLQQMNHRSALRFPSPGSREFSPPARSTTASATNRFMYPLQHSSSATFARSAPISAAVAGSPQHVLQSASISSVSNFSSSTTVTQRSASTPQFQPGQQRPSPFVPPPTSYPGHHRQAVAPTSTTQVSPPTTSQPPSNYASQAPAASHLPSTTPNSAYSGSSGPGGPTYAAPPQPSAQAPPYAPPPSSVQIRPSPSPSPITLPPNPTDEDLLKAGPREILRRLRKAEAEIGKILAENSNLVTDANKRIAGHVSEAKSLKDGQQRLMEDNQELRDLCCFLDDDRQKGRKLAREWQRFGRYTASVMRQEVSAYQNKLRDLERKQEELMKDNLELKELCLYLDEERHSAGGSTGGQTGGGGPSVLCSQCCAPLSPPIGDGSAAPTSNSVRDEGDGSSNSTNADDQQRSLSPQQRSPRQLGEGIPAGWKSRSLFNDQILRYIRRLEKEVYAKDESDQEGSVNVRHPRHHAGQESLDSGSEGDRGSSGMMTLSRPEAVVQAMRVLEVHEQLEKETCSDSLLRDATDETSGGGLPLGEGEKALLREMCNVVWRKLEDTPGGKVTE</sequence>
<feature type="compositionally biased region" description="Low complexity" evidence="6">
    <location>
        <begin position="17"/>
        <end position="31"/>
    </location>
</feature>